<dbReference type="Proteomes" id="UP001177260">
    <property type="component" value="Unassembled WGS sequence"/>
</dbReference>
<reference evidence="1 2" key="1">
    <citation type="journal article" date="2023" name="ACS Omega">
        <title>Identification of the Neoaspergillic Acid Biosynthesis Gene Cluster by Establishing an In Vitro CRISPR-Ribonucleoprotein Genetic System in Aspergillus melleus.</title>
        <authorList>
            <person name="Yuan B."/>
            <person name="Grau M.F."/>
            <person name="Murata R.M."/>
            <person name="Torok T."/>
            <person name="Venkateswaran K."/>
            <person name="Stajich J.E."/>
            <person name="Wang C.C.C."/>
        </authorList>
    </citation>
    <scope>NUCLEOTIDE SEQUENCE [LARGE SCALE GENOMIC DNA]</scope>
    <source>
        <strain evidence="1 2">IMV 1140</strain>
    </source>
</reference>
<gene>
    <name evidence="1" type="ORF">N8T08_010880</name>
</gene>
<proteinExistence type="predicted"/>
<keyword evidence="2" id="KW-1185">Reference proteome</keyword>
<protein>
    <submittedName>
        <fullName evidence="1">Uncharacterized protein</fullName>
    </submittedName>
</protein>
<evidence type="ECO:0000313" key="1">
    <source>
        <dbReference type="EMBL" id="KAK1140124.1"/>
    </source>
</evidence>
<evidence type="ECO:0000313" key="2">
    <source>
        <dbReference type="Proteomes" id="UP001177260"/>
    </source>
</evidence>
<name>A0ACC3AR39_9EURO</name>
<dbReference type="EMBL" id="JAOPJF010000090">
    <property type="protein sequence ID" value="KAK1140124.1"/>
    <property type="molecule type" value="Genomic_DNA"/>
</dbReference>
<sequence>MSWDSVRELAQEFRAASERNTPAVYAEMQGIADASGRDILDIVALNCRSEIAMGCFSDGCTSLSWKKRDDARILAQNWDWSNLVGENLALVSIEQVGKPRIHMVTEAGIIGKIGFNSAGVGVCLNAIKAHPCISSKVPIHVALRLCLESQSVEEAVQAIGSLGGIACSAHILIADSATSLGLELSPLGDVHLKENEYGIITHTNHFLENRHIVESAWLPSSPYRLDRINQLTSELVGNGLNGDSITPALLRETIFSDTCNAPYSISLRQGDPNRHWTVRSITLFNIVMNLDARCPEAELVIGQPGTGTESSVIKIPWE</sequence>
<accession>A0ACC3AR39</accession>
<comment type="caution">
    <text evidence="1">The sequence shown here is derived from an EMBL/GenBank/DDBJ whole genome shotgun (WGS) entry which is preliminary data.</text>
</comment>
<organism evidence="1 2">
    <name type="scientific">Aspergillus melleus</name>
    <dbReference type="NCBI Taxonomy" id="138277"/>
    <lineage>
        <taxon>Eukaryota</taxon>
        <taxon>Fungi</taxon>
        <taxon>Dikarya</taxon>
        <taxon>Ascomycota</taxon>
        <taxon>Pezizomycotina</taxon>
        <taxon>Eurotiomycetes</taxon>
        <taxon>Eurotiomycetidae</taxon>
        <taxon>Eurotiales</taxon>
        <taxon>Aspergillaceae</taxon>
        <taxon>Aspergillus</taxon>
        <taxon>Aspergillus subgen. Circumdati</taxon>
    </lineage>
</organism>